<proteinExistence type="predicted"/>
<dbReference type="AlphaFoldDB" id="A0ABD6DDN5"/>
<name>A0ABD6DDN5_9EURY</name>
<dbReference type="InterPro" id="IPR000086">
    <property type="entry name" value="NUDIX_hydrolase_dom"/>
</dbReference>
<dbReference type="InterPro" id="IPR015797">
    <property type="entry name" value="NUDIX_hydrolase-like_dom_sf"/>
</dbReference>
<feature type="domain" description="Nudix hydrolase" evidence="3">
    <location>
        <begin position="6"/>
        <end position="139"/>
    </location>
</feature>
<evidence type="ECO:0000256" key="2">
    <source>
        <dbReference type="ARBA" id="ARBA00022801"/>
    </source>
</evidence>
<accession>A0ABD6DDN5</accession>
<dbReference type="PROSITE" id="PS51462">
    <property type="entry name" value="NUDIX"/>
    <property type="match status" value="1"/>
</dbReference>
<evidence type="ECO:0000313" key="4">
    <source>
        <dbReference type="EMBL" id="MFD1644173.1"/>
    </source>
</evidence>
<comment type="caution">
    <text evidence="4">The sequence shown here is derived from an EMBL/GenBank/DDBJ whole genome shotgun (WGS) entry which is preliminary data.</text>
</comment>
<dbReference type="PANTHER" id="PTHR43046:SF14">
    <property type="entry name" value="MUTT_NUDIX FAMILY PROTEIN"/>
    <property type="match status" value="1"/>
</dbReference>
<gene>
    <name evidence="4" type="ORF">ACFSBL_00590</name>
</gene>
<reference evidence="4 5" key="1">
    <citation type="journal article" date="2019" name="Int. J. Syst. Evol. Microbiol.">
        <title>The Global Catalogue of Microorganisms (GCM) 10K type strain sequencing project: providing services to taxonomists for standard genome sequencing and annotation.</title>
        <authorList>
            <consortium name="The Broad Institute Genomics Platform"/>
            <consortium name="The Broad Institute Genome Sequencing Center for Infectious Disease"/>
            <person name="Wu L."/>
            <person name="Ma J."/>
        </authorList>
    </citation>
    <scope>NUCLEOTIDE SEQUENCE [LARGE SCALE GENOMIC DNA]</scope>
    <source>
        <strain evidence="4 5">CGMCC 1.10390</strain>
    </source>
</reference>
<evidence type="ECO:0000259" key="3">
    <source>
        <dbReference type="PROSITE" id="PS51462"/>
    </source>
</evidence>
<protein>
    <submittedName>
        <fullName evidence="4">NUDIX domain-containing protein</fullName>
    </submittedName>
</protein>
<dbReference type="PANTHER" id="PTHR43046">
    <property type="entry name" value="GDP-MANNOSE MANNOSYL HYDROLASE"/>
    <property type="match status" value="1"/>
</dbReference>
<sequence length="148" mass="16189">MTDGPRYVVNVEAAIYRGGEYLLVERAADEAHASGQLALVGGRVEDTAQGTEAFEDTVRREVREEVDVRVSDLEYVQSNAFTTDTGTDCLNVVFLARHGEGEPTVAAPEEVAATHWLAPADVETHPDCPEWTAAFVALADERRRSLGW</sequence>
<evidence type="ECO:0000313" key="5">
    <source>
        <dbReference type="Proteomes" id="UP001597034"/>
    </source>
</evidence>
<dbReference type="Pfam" id="PF00293">
    <property type="entry name" value="NUDIX"/>
    <property type="match status" value="1"/>
</dbReference>
<evidence type="ECO:0000256" key="1">
    <source>
        <dbReference type="ARBA" id="ARBA00001946"/>
    </source>
</evidence>
<dbReference type="GO" id="GO:0016787">
    <property type="term" value="F:hydrolase activity"/>
    <property type="evidence" value="ECO:0007669"/>
    <property type="project" value="UniProtKB-KW"/>
</dbReference>
<dbReference type="Gene3D" id="3.90.79.10">
    <property type="entry name" value="Nucleoside Triphosphate Pyrophosphohydrolase"/>
    <property type="match status" value="1"/>
</dbReference>
<organism evidence="4 5">
    <name type="scientific">Haloarchaeobius litoreus</name>
    <dbReference type="NCBI Taxonomy" id="755306"/>
    <lineage>
        <taxon>Archaea</taxon>
        <taxon>Methanobacteriati</taxon>
        <taxon>Methanobacteriota</taxon>
        <taxon>Stenosarchaea group</taxon>
        <taxon>Halobacteria</taxon>
        <taxon>Halobacteriales</taxon>
        <taxon>Halorubellaceae</taxon>
        <taxon>Haloarchaeobius</taxon>
    </lineage>
</organism>
<dbReference type="RefSeq" id="WP_256399454.1">
    <property type="nucleotide sequence ID" value="NZ_JANHJR010000002.1"/>
</dbReference>
<dbReference type="Proteomes" id="UP001597034">
    <property type="component" value="Unassembled WGS sequence"/>
</dbReference>
<keyword evidence="5" id="KW-1185">Reference proteome</keyword>
<comment type="cofactor">
    <cofactor evidence="1">
        <name>Mg(2+)</name>
        <dbReference type="ChEBI" id="CHEBI:18420"/>
    </cofactor>
</comment>
<dbReference type="SUPFAM" id="SSF55811">
    <property type="entry name" value="Nudix"/>
    <property type="match status" value="1"/>
</dbReference>
<dbReference type="EMBL" id="JBHUDO010000001">
    <property type="protein sequence ID" value="MFD1644173.1"/>
    <property type="molecule type" value="Genomic_DNA"/>
</dbReference>
<keyword evidence="2" id="KW-0378">Hydrolase</keyword>